<evidence type="ECO:0000313" key="1">
    <source>
        <dbReference type="EMBL" id="KAH7129742.1"/>
    </source>
</evidence>
<protein>
    <submittedName>
        <fullName evidence="1">Uncharacterized protein</fullName>
    </submittedName>
</protein>
<organism evidence="1 2">
    <name type="scientific">Dactylonectria estremocensis</name>
    <dbReference type="NCBI Taxonomy" id="1079267"/>
    <lineage>
        <taxon>Eukaryota</taxon>
        <taxon>Fungi</taxon>
        <taxon>Dikarya</taxon>
        <taxon>Ascomycota</taxon>
        <taxon>Pezizomycotina</taxon>
        <taxon>Sordariomycetes</taxon>
        <taxon>Hypocreomycetidae</taxon>
        <taxon>Hypocreales</taxon>
        <taxon>Nectriaceae</taxon>
        <taxon>Dactylonectria</taxon>
    </lineage>
</organism>
<gene>
    <name evidence="1" type="ORF">B0J13DRAFT_132050</name>
</gene>
<name>A0A9P9E2W5_9HYPO</name>
<keyword evidence="2" id="KW-1185">Reference proteome</keyword>
<reference evidence="1" key="1">
    <citation type="journal article" date="2021" name="Nat. Commun.">
        <title>Genetic determinants of endophytism in the Arabidopsis root mycobiome.</title>
        <authorList>
            <person name="Mesny F."/>
            <person name="Miyauchi S."/>
            <person name="Thiergart T."/>
            <person name="Pickel B."/>
            <person name="Atanasova L."/>
            <person name="Karlsson M."/>
            <person name="Huettel B."/>
            <person name="Barry K.W."/>
            <person name="Haridas S."/>
            <person name="Chen C."/>
            <person name="Bauer D."/>
            <person name="Andreopoulos W."/>
            <person name="Pangilinan J."/>
            <person name="LaButti K."/>
            <person name="Riley R."/>
            <person name="Lipzen A."/>
            <person name="Clum A."/>
            <person name="Drula E."/>
            <person name="Henrissat B."/>
            <person name="Kohler A."/>
            <person name="Grigoriev I.V."/>
            <person name="Martin F.M."/>
            <person name="Hacquard S."/>
        </authorList>
    </citation>
    <scope>NUCLEOTIDE SEQUENCE</scope>
    <source>
        <strain evidence="1">MPI-CAGE-AT-0021</strain>
    </source>
</reference>
<dbReference type="Proteomes" id="UP000717696">
    <property type="component" value="Unassembled WGS sequence"/>
</dbReference>
<dbReference type="AlphaFoldDB" id="A0A9P9E2W5"/>
<dbReference type="EMBL" id="JAGMUU010000020">
    <property type="protein sequence ID" value="KAH7129742.1"/>
    <property type="molecule type" value="Genomic_DNA"/>
</dbReference>
<accession>A0A9P9E2W5</accession>
<sequence>MCLSDQVVHLSILMLIHRAVPLRTNRVTMLTNECIDSVRAALESHHRCVRVFGESQSLFLSAYLSWYVPSAINIFICQEHSLKFTVGSQGNPLLPFCTFHGIILPRD</sequence>
<proteinExistence type="predicted"/>
<evidence type="ECO:0000313" key="2">
    <source>
        <dbReference type="Proteomes" id="UP000717696"/>
    </source>
</evidence>
<comment type="caution">
    <text evidence="1">The sequence shown here is derived from an EMBL/GenBank/DDBJ whole genome shotgun (WGS) entry which is preliminary data.</text>
</comment>